<evidence type="ECO:0000313" key="2">
    <source>
        <dbReference type="Proteomes" id="UP000886800"/>
    </source>
</evidence>
<dbReference type="EMBL" id="DXES01000042">
    <property type="protein sequence ID" value="HIX65033.1"/>
    <property type="molecule type" value="Genomic_DNA"/>
</dbReference>
<organism evidence="1 2">
    <name type="scientific">Candidatus Anaerotruncus excrementipullorum</name>
    <dbReference type="NCBI Taxonomy" id="2838465"/>
    <lineage>
        <taxon>Bacteria</taxon>
        <taxon>Bacillati</taxon>
        <taxon>Bacillota</taxon>
        <taxon>Clostridia</taxon>
        <taxon>Eubacteriales</taxon>
        <taxon>Oscillospiraceae</taxon>
        <taxon>Anaerotruncus</taxon>
    </lineage>
</organism>
<sequence>MRVLYTDGGKIEHYSFATKYCSFHNPDAFPIYDSYVGKILQYYRNQEGFSDFKNSDLKNYPHFKRILSDFRQHFGLEKYTTKEFDQYLWQFGKEYFK</sequence>
<evidence type="ECO:0000313" key="1">
    <source>
        <dbReference type="EMBL" id="HIX65033.1"/>
    </source>
</evidence>
<dbReference type="Proteomes" id="UP000886800">
    <property type="component" value="Unassembled WGS sequence"/>
</dbReference>
<name>A0A9D1WPW6_9FIRM</name>
<accession>A0A9D1WPW6</accession>
<reference evidence="1" key="2">
    <citation type="submission" date="2021-04" db="EMBL/GenBank/DDBJ databases">
        <authorList>
            <person name="Gilroy R."/>
        </authorList>
    </citation>
    <scope>NUCLEOTIDE SEQUENCE</scope>
    <source>
        <strain evidence="1">CHK188-5543</strain>
    </source>
</reference>
<protein>
    <submittedName>
        <fullName evidence="1">Uncharacterized protein</fullName>
    </submittedName>
</protein>
<proteinExistence type="predicted"/>
<reference evidence="1" key="1">
    <citation type="journal article" date="2021" name="PeerJ">
        <title>Extensive microbial diversity within the chicken gut microbiome revealed by metagenomics and culture.</title>
        <authorList>
            <person name="Gilroy R."/>
            <person name="Ravi A."/>
            <person name="Getino M."/>
            <person name="Pursley I."/>
            <person name="Horton D.L."/>
            <person name="Alikhan N.F."/>
            <person name="Baker D."/>
            <person name="Gharbi K."/>
            <person name="Hall N."/>
            <person name="Watson M."/>
            <person name="Adriaenssens E.M."/>
            <person name="Foster-Nyarko E."/>
            <person name="Jarju S."/>
            <person name="Secka A."/>
            <person name="Antonio M."/>
            <person name="Oren A."/>
            <person name="Chaudhuri R.R."/>
            <person name="La Ragione R."/>
            <person name="Hildebrand F."/>
            <person name="Pallen M.J."/>
        </authorList>
    </citation>
    <scope>NUCLEOTIDE SEQUENCE</scope>
    <source>
        <strain evidence="1">CHK188-5543</strain>
    </source>
</reference>
<gene>
    <name evidence="1" type="ORF">H9736_02170</name>
</gene>
<dbReference type="AlphaFoldDB" id="A0A9D1WPW6"/>
<comment type="caution">
    <text evidence="1">The sequence shown here is derived from an EMBL/GenBank/DDBJ whole genome shotgun (WGS) entry which is preliminary data.</text>
</comment>